<organism evidence="1 2">
    <name type="scientific">Lentinula raphanica</name>
    <dbReference type="NCBI Taxonomy" id="153919"/>
    <lineage>
        <taxon>Eukaryota</taxon>
        <taxon>Fungi</taxon>
        <taxon>Dikarya</taxon>
        <taxon>Basidiomycota</taxon>
        <taxon>Agaricomycotina</taxon>
        <taxon>Agaricomycetes</taxon>
        <taxon>Agaricomycetidae</taxon>
        <taxon>Agaricales</taxon>
        <taxon>Marasmiineae</taxon>
        <taxon>Omphalotaceae</taxon>
        <taxon>Lentinula</taxon>
    </lineage>
</organism>
<name>A0AA38PI73_9AGAR</name>
<keyword evidence="2" id="KW-1185">Reference proteome</keyword>
<gene>
    <name evidence="1" type="ORF">F5878DRAFT_337244</name>
</gene>
<dbReference type="AlphaFoldDB" id="A0AA38PI73"/>
<protein>
    <submittedName>
        <fullName evidence="1">Uncharacterized protein</fullName>
    </submittedName>
</protein>
<reference evidence="1" key="1">
    <citation type="submission" date="2022-08" db="EMBL/GenBank/DDBJ databases">
        <authorList>
            <consortium name="DOE Joint Genome Institute"/>
            <person name="Min B."/>
            <person name="Riley R."/>
            <person name="Sierra-Patev S."/>
            <person name="Naranjo-Ortiz M."/>
            <person name="Looney B."/>
            <person name="Konkel Z."/>
            <person name="Slot J.C."/>
            <person name="Sakamoto Y."/>
            <person name="Steenwyk J.L."/>
            <person name="Rokas A."/>
            <person name="Carro J."/>
            <person name="Camarero S."/>
            <person name="Ferreira P."/>
            <person name="Molpeceres G."/>
            <person name="Ruiz-Duenas F.J."/>
            <person name="Serrano A."/>
            <person name="Henrissat B."/>
            <person name="Drula E."/>
            <person name="Hughes K.W."/>
            <person name="Mata J.L."/>
            <person name="Ishikawa N.K."/>
            <person name="Vargas-Isla R."/>
            <person name="Ushijima S."/>
            <person name="Smith C.A."/>
            <person name="Ahrendt S."/>
            <person name="Andreopoulos W."/>
            <person name="He G."/>
            <person name="Labutti K."/>
            <person name="Lipzen A."/>
            <person name="Ng V."/>
            <person name="Sandor L."/>
            <person name="Barry K."/>
            <person name="Martinez A.T."/>
            <person name="Xiao Y."/>
            <person name="Gibbons J.G."/>
            <person name="Terashima K."/>
            <person name="Hibbett D.S."/>
            <person name="Grigoriev I.V."/>
        </authorList>
    </citation>
    <scope>NUCLEOTIDE SEQUENCE</scope>
    <source>
        <strain evidence="1">TFB9207</strain>
    </source>
</reference>
<evidence type="ECO:0000313" key="2">
    <source>
        <dbReference type="Proteomes" id="UP001163846"/>
    </source>
</evidence>
<evidence type="ECO:0000313" key="1">
    <source>
        <dbReference type="EMBL" id="KAJ3842991.1"/>
    </source>
</evidence>
<proteinExistence type="predicted"/>
<dbReference type="Proteomes" id="UP001163846">
    <property type="component" value="Unassembled WGS sequence"/>
</dbReference>
<comment type="caution">
    <text evidence="1">The sequence shown here is derived from an EMBL/GenBank/DDBJ whole genome shotgun (WGS) entry which is preliminary data.</text>
</comment>
<accession>A0AA38PI73</accession>
<dbReference type="EMBL" id="MU805988">
    <property type="protein sequence ID" value="KAJ3842991.1"/>
    <property type="molecule type" value="Genomic_DNA"/>
</dbReference>
<sequence length="154" mass="18583">MSSNSESERKILFPETMDYDKRPPIRRTILEGHKVPYYYRLGWLFSSPSELGQFLGEVPDDESLLRHYKRNVLSRRWYELWGRPVNPRPDVMFWESPYSPIRQHGQLLVYFVMNIPTEFQFLDEQKDNFVEKAIQTLGLPEDKLKDLKWHYARD</sequence>